<dbReference type="CDD" id="cd00077">
    <property type="entry name" value="HDc"/>
    <property type="match status" value="1"/>
</dbReference>
<dbReference type="OrthoDB" id="7326651at2"/>
<evidence type="ECO:0000259" key="3">
    <source>
        <dbReference type="PROSITE" id="PS51832"/>
    </source>
</evidence>
<dbReference type="PANTHER" id="PTHR45228">
    <property type="entry name" value="CYCLIC DI-GMP PHOSPHODIESTERASE TM_0186-RELATED"/>
    <property type="match status" value="1"/>
</dbReference>
<feature type="domain" description="Response regulatory" evidence="2">
    <location>
        <begin position="2"/>
        <end position="119"/>
    </location>
</feature>
<gene>
    <name evidence="4" type="ORF">FHG71_12885</name>
</gene>
<dbReference type="SMART" id="SM00471">
    <property type="entry name" value="HDc"/>
    <property type="match status" value="1"/>
</dbReference>
<dbReference type="PANTHER" id="PTHR45228:SF1">
    <property type="entry name" value="CYCLIC DI-GMP PHOSPHODIESTERASE TM_0186"/>
    <property type="match status" value="1"/>
</dbReference>
<dbReference type="InterPro" id="IPR037522">
    <property type="entry name" value="HD_GYP_dom"/>
</dbReference>
<evidence type="ECO:0000256" key="1">
    <source>
        <dbReference type="PROSITE-ProRule" id="PRU00169"/>
    </source>
</evidence>
<dbReference type="Proteomes" id="UP000305709">
    <property type="component" value="Unassembled WGS sequence"/>
</dbReference>
<dbReference type="Gene3D" id="3.40.50.2300">
    <property type="match status" value="1"/>
</dbReference>
<accession>A0A5C4NFI5</accession>
<dbReference type="Pfam" id="PF00072">
    <property type="entry name" value="Response_reg"/>
    <property type="match status" value="1"/>
</dbReference>
<dbReference type="Gene3D" id="1.10.3210.10">
    <property type="entry name" value="Hypothetical protein af1432"/>
    <property type="match status" value="1"/>
</dbReference>
<sequence length="350" mass="38398">MDLCVIDDHRVNLGVLRGVIESVSDWRAEAFSDPLAALDRCARKVFDLVVVDYQMPGLDGVGVVRRLRADPRFEHVPIVMITADGDRALRIEAIRAGATDFLTKPVDPEELRVRVANLLALRQAQTALADHAVHLAQEVAAATRRIAQREEEVILRLARAIEYRDDQTGDHILRVARVSALIAAELGWGPAACRNLFLAAQLHDAGKIGLPDSILLKPGRLSPEEIDVMRRHAVMGGEVLRDGTSDLIRLAHDVALYHHERWDGSGYPHGLAGERIPLSARIAAVADVLDALRSARPYKPAWDAAQARAEIERLAGIAFDPSCVAALLRIWPAAEALYSEIPNPLQETMA</sequence>
<keyword evidence="5" id="KW-1185">Reference proteome</keyword>
<feature type="domain" description="HD-GYP" evidence="3">
    <location>
        <begin position="146"/>
        <end position="343"/>
    </location>
</feature>
<dbReference type="CDD" id="cd17551">
    <property type="entry name" value="REC_RpfG-like"/>
    <property type="match status" value="1"/>
</dbReference>
<dbReference type="SUPFAM" id="SSF52172">
    <property type="entry name" value="CheY-like"/>
    <property type="match status" value="1"/>
</dbReference>
<dbReference type="GO" id="GO:0000160">
    <property type="term" value="P:phosphorelay signal transduction system"/>
    <property type="evidence" value="ECO:0007669"/>
    <property type="project" value="InterPro"/>
</dbReference>
<dbReference type="PROSITE" id="PS50110">
    <property type="entry name" value="RESPONSE_REGULATORY"/>
    <property type="match status" value="1"/>
</dbReference>
<dbReference type="InterPro" id="IPR003607">
    <property type="entry name" value="HD/PDEase_dom"/>
</dbReference>
<evidence type="ECO:0000259" key="2">
    <source>
        <dbReference type="PROSITE" id="PS50110"/>
    </source>
</evidence>
<dbReference type="PROSITE" id="PS51832">
    <property type="entry name" value="HD_GYP"/>
    <property type="match status" value="1"/>
</dbReference>
<dbReference type="GO" id="GO:0008081">
    <property type="term" value="F:phosphoric diester hydrolase activity"/>
    <property type="evidence" value="ECO:0007669"/>
    <property type="project" value="UniProtKB-ARBA"/>
</dbReference>
<dbReference type="AlphaFoldDB" id="A0A5C4NFI5"/>
<dbReference type="RefSeq" id="WP_139082097.1">
    <property type="nucleotide sequence ID" value="NZ_VDFV01000017.1"/>
</dbReference>
<dbReference type="InterPro" id="IPR052020">
    <property type="entry name" value="Cyclic_di-GMP/3'3'-cGAMP_PDE"/>
</dbReference>
<evidence type="ECO:0000313" key="5">
    <source>
        <dbReference type="Proteomes" id="UP000305709"/>
    </source>
</evidence>
<evidence type="ECO:0000313" key="4">
    <source>
        <dbReference type="EMBL" id="TNC70890.1"/>
    </source>
</evidence>
<reference evidence="4 5" key="1">
    <citation type="submission" date="2019-06" db="EMBL/GenBank/DDBJ databases">
        <authorList>
            <person name="Jiang L."/>
        </authorList>
    </citation>
    <scope>NUCLEOTIDE SEQUENCE [LARGE SCALE GENOMIC DNA]</scope>
    <source>
        <strain evidence="4 5">YIM 48858</strain>
    </source>
</reference>
<dbReference type="InterPro" id="IPR001789">
    <property type="entry name" value="Sig_transdc_resp-reg_receiver"/>
</dbReference>
<feature type="modified residue" description="4-aspartylphosphate" evidence="1">
    <location>
        <position position="52"/>
    </location>
</feature>
<keyword evidence="1" id="KW-0597">Phosphoprotein</keyword>
<dbReference type="EMBL" id="VDFV01000017">
    <property type="protein sequence ID" value="TNC70890.1"/>
    <property type="molecule type" value="Genomic_DNA"/>
</dbReference>
<proteinExistence type="predicted"/>
<dbReference type="InterPro" id="IPR011006">
    <property type="entry name" value="CheY-like_superfamily"/>
</dbReference>
<dbReference type="SUPFAM" id="SSF109604">
    <property type="entry name" value="HD-domain/PDEase-like"/>
    <property type="match status" value="1"/>
</dbReference>
<protein>
    <submittedName>
        <fullName evidence="4">Response regulator</fullName>
    </submittedName>
</protein>
<name>A0A5C4NFI5_9RHOB</name>
<dbReference type="Pfam" id="PF13487">
    <property type="entry name" value="HD_5"/>
    <property type="match status" value="1"/>
</dbReference>
<comment type="caution">
    <text evidence="4">The sequence shown here is derived from an EMBL/GenBank/DDBJ whole genome shotgun (WGS) entry which is preliminary data.</text>
</comment>
<organism evidence="4 5">
    <name type="scientific">Rubellimicrobium roseum</name>
    <dbReference type="NCBI Taxonomy" id="687525"/>
    <lineage>
        <taxon>Bacteria</taxon>
        <taxon>Pseudomonadati</taxon>
        <taxon>Pseudomonadota</taxon>
        <taxon>Alphaproteobacteria</taxon>
        <taxon>Rhodobacterales</taxon>
        <taxon>Roseobacteraceae</taxon>
        <taxon>Rubellimicrobium</taxon>
    </lineage>
</organism>
<dbReference type="SMART" id="SM00448">
    <property type="entry name" value="REC"/>
    <property type="match status" value="1"/>
</dbReference>